<name>F0WMH3_9STRA</name>
<protein>
    <submittedName>
        <fullName evidence="1">AlNc14C156G7663 protein</fullName>
    </submittedName>
</protein>
<gene>
    <name evidence="1" type="primary">AlNc14C156G7663</name>
    <name evidence="1" type="ORF">ALNC14_086480</name>
</gene>
<dbReference type="EMBL" id="FR824201">
    <property type="protein sequence ID" value="CCA22505.1"/>
    <property type="molecule type" value="Genomic_DNA"/>
</dbReference>
<reference evidence="1" key="1">
    <citation type="journal article" date="2011" name="PLoS Biol.">
        <title>Gene gain and loss during evolution of obligate parasitism in the white rust pathogen of Arabidopsis thaliana.</title>
        <authorList>
            <person name="Kemen E."/>
            <person name="Gardiner A."/>
            <person name="Schultz-Larsen T."/>
            <person name="Kemen A.C."/>
            <person name="Balmuth A.L."/>
            <person name="Robert-Seilaniantz A."/>
            <person name="Bailey K."/>
            <person name="Holub E."/>
            <person name="Studholme D.J."/>
            <person name="Maclean D."/>
            <person name="Jones J.D."/>
        </authorList>
    </citation>
    <scope>NUCLEOTIDE SEQUENCE</scope>
</reference>
<organism evidence="1">
    <name type="scientific">Albugo laibachii Nc14</name>
    <dbReference type="NCBI Taxonomy" id="890382"/>
    <lineage>
        <taxon>Eukaryota</taxon>
        <taxon>Sar</taxon>
        <taxon>Stramenopiles</taxon>
        <taxon>Oomycota</taxon>
        <taxon>Peronosporomycetes</taxon>
        <taxon>Albuginales</taxon>
        <taxon>Albuginaceae</taxon>
        <taxon>Albugo</taxon>
    </lineage>
</organism>
<proteinExistence type="predicted"/>
<accession>F0WMH3</accession>
<dbReference type="HOGENOM" id="CLU_2390578_0_0_1"/>
<reference evidence="1" key="2">
    <citation type="submission" date="2011-02" db="EMBL/GenBank/DDBJ databases">
        <authorList>
            <person name="MacLean D."/>
        </authorList>
    </citation>
    <scope>NUCLEOTIDE SEQUENCE</scope>
</reference>
<sequence>MVFRFVLLFLDEESNVVIGVGVSRFRWEGVVVFVSDLSECLSFITFFEDVAESTHENHRLECFRVDLSEVFHGFGVLVDVNLLTRVVVHDSGAV</sequence>
<evidence type="ECO:0000313" key="1">
    <source>
        <dbReference type="EMBL" id="CCA22505.1"/>
    </source>
</evidence>
<dbReference type="AlphaFoldDB" id="F0WMH3"/>